<dbReference type="NCBIfam" id="TIGR00732">
    <property type="entry name" value="dprA"/>
    <property type="match status" value="1"/>
</dbReference>
<organism evidence="4 5">
    <name type="scientific">Thiorhodovibrio winogradskyi</name>
    <dbReference type="NCBI Taxonomy" id="77007"/>
    <lineage>
        <taxon>Bacteria</taxon>
        <taxon>Pseudomonadati</taxon>
        <taxon>Pseudomonadota</taxon>
        <taxon>Gammaproteobacteria</taxon>
        <taxon>Chromatiales</taxon>
        <taxon>Chromatiaceae</taxon>
        <taxon>Thiorhodovibrio</taxon>
    </lineage>
</organism>
<dbReference type="InterPro" id="IPR041614">
    <property type="entry name" value="DprA_WH"/>
</dbReference>
<evidence type="ECO:0000259" key="3">
    <source>
        <dbReference type="Pfam" id="PF17782"/>
    </source>
</evidence>
<dbReference type="EMBL" id="CP121472">
    <property type="protein sequence ID" value="WPL16856.1"/>
    <property type="molecule type" value="Genomic_DNA"/>
</dbReference>
<feature type="domain" description="DprA winged helix" evidence="3">
    <location>
        <begin position="330"/>
        <end position="386"/>
    </location>
</feature>
<comment type="similarity">
    <text evidence="1">Belongs to the DprA/Smf family.</text>
</comment>
<dbReference type="SUPFAM" id="SSF102405">
    <property type="entry name" value="MCP/YpsA-like"/>
    <property type="match status" value="1"/>
</dbReference>
<evidence type="ECO:0000256" key="1">
    <source>
        <dbReference type="ARBA" id="ARBA00006525"/>
    </source>
</evidence>
<gene>
    <name evidence="4" type="ORF">Thiowin_01832</name>
</gene>
<evidence type="ECO:0000313" key="5">
    <source>
        <dbReference type="Proteomes" id="UP001432180"/>
    </source>
</evidence>
<keyword evidence="5" id="KW-1185">Reference proteome</keyword>
<evidence type="ECO:0000313" key="4">
    <source>
        <dbReference type="EMBL" id="WPL16856.1"/>
    </source>
</evidence>
<dbReference type="Proteomes" id="UP001432180">
    <property type="component" value="Chromosome"/>
</dbReference>
<proteinExistence type="inferred from homology"/>
<accession>A0ABZ0S9X4</accession>
<dbReference type="Pfam" id="PF17782">
    <property type="entry name" value="WHD_DprA"/>
    <property type="match status" value="1"/>
</dbReference>
<dbReference type="Gene3D" id="1.10.10.10">
    <property type="entry name" value="Winged helix-like DNA-binding domain superfamily/Winged helix DNA-binding domain"/>
    <property type="match status" value="1"/>
</dbReference>
<dbReference type="RefSeq" id="WP_328987384.1">
    <property type="nucleotide sequence ID" value="NZ_CP121472.1"/>
</dbReference>
<dbReference type="InterPro" id="IPR057666">
    <property type="entry name" value="DrpA_SLOG"/>
</dbReference>
<name>A0ABZ0S9X4_9GAMM</name>
<dbReference type="Pfam" id="PF02481">
    <property type="entry name" value="DNA_processg_A"/>
    <property type="match status" value="1"/>
</dbReference>
<dbReference type="InterPro" id="IPR003488">
    <property type="entry name" value="DprA"/>
</dbReference>
<dbReference type="PANTHER" id="PTHR43022:SF1">
    <property type="entry name" value="PROTEIN SMF"/>
    <property type="match status" value="1"/>
</dbReference>
<sequence>MTAPRSAASAESMAAELRALIALVQSRGLGPRRIGQLLSRCGSAQAALAAGERLWRDLRLPADSLAELARPDWQRVDQILRWADETENAWLLGRSDPAYPPRLAEIASAPPLLFGVGDQRLLREPQLGIVGSRNPTASGAQTTREFAAALARLGLVITSGLAMGIDAAAHQGALTTGRTIAVLGTGPDRVYPQSNRELSRRIMEAGALVTEFAPGVGPHSSHFPRRNRIISGLSLGVLVTEAAPRSGSLITARQAVEQGREVFAIPGSIHNPLARGCHALIRDGAKLVDSIDQLLEELLPQLKPLTEFANASPSASPSPVTAAGHLEQMPGADHLDAEQQRLLELLGYDPMTPDELIQRSQMPAREVSSTLLLLELKGLVSAHPGGRFSRC</sequence>
<dbReference type="Gene3D" id="3.40.50.450">
    <property type="match status" value="1"/>
</dbReference>
<protein>
    <submittedName>
        <fullName evidence="4">DNA protecting protein DprA</fullName>
    </submittedName>
</protein>
<evidence type="ECO:0000259" key="2">
    <source>
        <dbReference type="Pfam" id="PF02481"/>
    </source>
</evidence>
<feature type="domain" description="Smf/DprA SLOG" evidence="2">
    <location>
        <begin position="92"/>
        <end position="298"/>
    </location>
</feature>
<reference evidence="4 5" key="1">
    <citation type="journal article" date="2023" name="Microorganisms">
        <title>Thiorhodovibrio frisius and Trv. litoralis spp. nov., Two Novel Members from a Clade of Fastidious Purple Sulfur Bacteria That Exhibit Unique Red-Shifted Light-Harvesting Capabilities.</title>
        <authorList>
            <person name="Methner A."/>
            <person name="Kuzyk S.B."/>
            <person name="Petersen J."/>
            <person name="Bauer S."/>
            <person name="Brinkmann H."/>
            <person name="Sichau K."/>
            <person name="Wanner G."/>
            <person name="Wolf J."/>
            <person name="Neumann-Schaal M."/>
            <person name="Henke P."/>
            <person name="Tank M."/>
            <person name="Sproer C."/>
            <person name="Bunk B."/>
            <person name="Overmann J."/>
        </authorList>
    </citation>
    <scope>NUCLEOTIDE SEQUENCE [LARGE SCALE GENOMIC DNA]</scope>
    <source>
        <strain evidence="4 5">DSM 6702</strain>
    </source>
</reference>
<dbReference type="InterPro" id="IPR036388">
    <property type="entry name" value="WH-like_DNA-bd_sf"/>
</dbReference>
<dbReference type="PANTHER" id="PTHR43022">
    <property type="entry name" value="PROTEIN SMF"/>
    <property type="match status" value="1"/>
</dbReference>